<feature type="compositionally biased region" description="Low complexity" evidence="1">
    <location>
        <begin position="203"/>
        <end position="215"/>
    </location>
</feature>
<sequence length="454" mass="47342">MSSLRTTRRPGPRVWAEPPAGALNARRLRTDRSLSPSRFLTRSLAPGARRAPAEGPGATASRLRTDAALSRLARIQSRILSRRGAHGGTPDSAPDPQSPPGSPAAAGDSRRFLKRRPPAEQDGPPAAQLGLTGPPDSDEEDARGMPGSPAEPSGSSETPGPQASPGHQDRAAPPPRPPSRPSSPQTPGPCTESPSFCSAVWEPRSGGSPSAASDDSLQDFRPRVLTMEDLDAPSPGPAGAWGPQESPPPRDPAPSPRPPRPRSAPQEAGAPAETPPEGPPTASEVSERLSPPPGSRSSSRGSEATSSWGAPSSPSPPSPSSSSGRRRAPRVRLRDSAVQTLGPSPAPPWTQEPPCPALGAAYVDPVPVAGQLLSADALEALSARSPAALALHELLRQQLNLTRGFVDASRRLHAALLRGLDAEDWCYHSLEEAREFIRQHRPGRPGERRGGGAG</sequence>
<organism evidence="3 4">
    <name type="scientific">Erinaceus europaeus</name>
    <name type="common">Western European hedgehog</name>
    <dbReference type="NCBI Taxonomy" id="9365"/>
    <lineage>
        <taxon>Eukaryota</taxon>
        <taxon>Metazoa</taxon>
        <taxon>Chordata</taxon>
        <taxon>Craniata</taxon>
        <taxon>Vertebrata</taxon>
        <taxon>Euteleostomi</taxon>
        <taxon>Mammalia</taxon>
        <taxon>Eutheria</taxon>
        <taxon>Laurasiatheria</taxon>
        <taxon>Eulipotyphla</taxon>
        <taxon>Erinaceidae</taxon>
        <taxon>Erinaceinae</taxon>
        <taxon>Erinaceus</taxon>
    </lineage>
</organism>
<gene>
    <name evidence="4" type="primary">CUNH19orf44</name>
</gene>
<feature type="compositionally biased region" description="Low complexity" evidence="1">
    <location>
        <begin position="144"/>
        <end position="161"/>
    </location>
</feature>
<evidence type="ECO:0000313" key="3">
    <source>
        <dbReference type="Proteomes" id="UP001652624"/>
    </source>
</evidence>
<evidence type="ECO:0000256" key="1">
    <source>
        <dbReference type="SAM" id="MobiDB-lite"/>
    </source>
</evidence>
<accession>A0ABM3WVZ0</accession>
<keyword evidence="3" id="KW-1185">Reference proteome</keyword>
<dbReference type="RefSeq" id="XP_060040722.1">
    <property type="nucleotide sequence ID" value="XM_060184739.1"/>
</dbReference>
<reference evidence="4" key="1">
    <citation type="submission" date="2025-08" db="UniProtKB">
        <authorList>
            <consortium name="RefSeq"/>
        </authorList>
    </citation>
    <scope>IDENTIFICATION</scope>
</reference>
<dbReference type="PANTHER" id="PTHR22409:SF2">
    <property type="entry name" value="CHROMOSOME 19 OPEN READING FRAME 44"/>
    <property type="match status" value="1"/>
</dbReference>
<dbReference type="InterPro" id="IPR027884">
    <property type="entry name" value="DUF4614"/>
</dbReference>
<evidence type="ECO:0000259" key="2">
    <source>
        <dbReference type="Pfam" id="PF15391"/>
    </source>
</evidence>
<feature type="compositionally biased region" description="Low complexity" evidence="1">
    <location>
        <begin position="295"/>
        <end position="312"/>
    </location>
</feature>
<feature type="region of interest" description="Disordered" evidence="1">
    <location>
        <begin position="1"/>
        <end position="352"/>
    </location>
</feature>
<name>A0ABM3WVZ0_ERIEU</name>
<dbReference type="InterPro" id="IPR040120">
    <property type="entry name" value="C19orf44-like"/>
</dbReference>
<feature type="domain" description="DUF4614" evidence="2">
    <location>
        <begin position="286"/>
        <end position="442"/>
    </location>
</feature>
<feature type="compositionally biased region" description="Pro residues" evidence="1">
    <location>
        <begin position="245"/>
        <end position="262"/>
    </location>
</feature>
<proteinExistence type="predicted"/>
<dbReference type="Proteomes" id="UP001652624">
    <property type="component" value="Unplaced"/>
</dbReference>
<evidence type="ECO:0000313" key="4">
    <source>
        <dbReference type="RefSeq" id="XP_060040722.1"/>
    </source>
</evidence>
<feature type="compositionally biased region" description="Basic residues" evidence="1">
    <location>
        <begin position="1"/>
        <end position="11"/>
    </location>
</feature>
<dbReference type="Pfam" id="PF15391">
    <property type="entry name" value="DUF4614"/>
    <property type="match status" value="1"/>
</dbReference>
<feature type="compositionally biased region" description="Low complexity" evidence="1">
    <location>
        <begin position="263"/>
        <end position="272"/>
    </location>
</feature>
<feature type="compositionally biased region" description="Pro residues" evidence="1">
    <location>
        <begin position="172"/>
        <end position="187"/>
    </location>
</feature>
<dbReference type="GeneID" id="107523060"/>
<dbReference type="PANTHER" id="PTHR22409">
    <property type="entry name" value="CHROMOSOME 19 OPEN READING FRAME 44"/>
    <property type="match status" value="1"/>
</dbReference>
<protein>
    <submittedName>
        <fullName evidence="4">Uncharacterized protein C19orf44 homolog</fullName>
    </submittedName>
</protein>
<feature type="compositionally biased region" description="Low complexity" evidence="1">
    <location>
        <begin position="45"/>
        <end position="60"/>
    </location>
</feature>